<proteinExistence type="predicted"/>
<reference evidence="1" key="1">
    <citation type="submission" date="2020-05" db="EMBL/GenBank/DDBJ databases">
        <title>Mycena genomes resolve the evolution of fungal bioluminescence.</title>
        <authorList>
            <person name="Tsai I.J."/>
        </authorList>
    </citation>
    <scope>NUCLEOTIDE SEQUENCE</scope>
    <source>
        <strain evidence="1">160909Yilan</strain>
    </source>
</reference>
<accession>A0A8H6YT79</accession>
<keyword evidence="2" id="KW-1185">Reference proteome</keyword>
<evidence type="ECO:0000313" key="1">
    <source>
        <dbReference type="EMBL" id="KAF7364381.1"/>
    </source>
</evidence>
<organism evidence="1 2">
    <name type="scientific">Mycena sanguinolenta</name>
    <dbReference type="NCBI Taxonomy" id="230812"/>
    <lineage>
        <taxon>Eukaryota</taxon>
        <taxon>Fungi</taxon>
        <taxon>Dikarya</taxon>
        <taxon>Basidiomycota</taxon>
        <taxon>Agaricomycotina</taxon>
        <taxon>Agaricomycetes</taxon>
        <taxon>Agaricomycetidae</taxon>
        <taxon>Agaricales</taxon>
        <taxon>Marasmiineae</taxon>
        <taxon>Mycenaceae</taxon>
        <taxon>Mycena</taxon>
    </lineage>
</organism>
<protein>
    <submittedName>
        <fullName evidence="1">Uncharacterized protein</fullName>
    </submittedName>
</protein>
<dbReference type="OrthoDB" id="2898509at2759"/>
<name>A0A8H6YT79_9AGAR</name>
<evidence type="ECO:0000313" key="2">
    <source>
        <dbReference type="Proteomes" id="UP000623467"/>
    </source>
</evidence>
<dbReference type="AlphaFoldDB" id="A0A8H6YT79"/>
<comment type="caution">
    <text evidence="1">The sequence shown here is derived from an EMBL/GenBank/DDBJ whole genome shotgun (WGS) entry which is preliminary data.</text>
</comment>
<dbReference type="EMBL" id="JACAZH010000007">
    <property type="protein sequence ID" value="KAF7364381.1"/>
    <property type="molecule type" value="Genomic_DNA"/>
</dbReference>
<sequence>MDMTLPLLFKPFPASPSPISLTTRGGLAENAVVMSVANQGQTLPELSVDDLSLKAPLEAGQSATTLFMNHARRDSMVLDSVFEELNIRYPQYRYYSLYPGLVKTEEFNFSIVPGFIKVLFWVGLKLIGTTPDQYAVFPVYILAAPEAQKTLGSAKYFGRVLQPAELGAWAKVPKNREALWGKLLEIIRKT</sequence>
<gene>
    <name evidence="1" type="ORF">MSAN_01098800</name>
</gene>
<dbReference type="Proteomes" id="UP000623467">
    <property type="component" value="Unassembled WGS sequence"/>
</dbReference>